<dbReference type="KEGG" id="vgu:HYG85_03595"/>
<dbReference type="InterPro" id="IPR036249">
    <property type="entry name" value="Thioredoxin-like_sf"/>
</dbReference>
<evidence type="ECO:0000256" key="4">
    <source>
        <dbReference type="ARBA" id="ARBA00023157"/>
    </source>
</evidence>
<keyword evidence="4" id="KW-1015">Disulfide bond</keyword>
<evidence type="ECO:0000259" key="7">
    <source>
        <dbReference type="PROSITE" id="PS51352"/>
    </source>
</evidence>
<dbReference type="PROSITE" id="PS51257">
    <property type="entry name" value="PROKAR_LIPOPROTEIN"/>
    <property type="match status" value="1"/>
</dbReference>
<keyword evidence="3" id="KW-0735">Signal-anchor</keyword>
<accession>A0A8J8SB71</accession>
<dbReference type="PROSITE" id="PS51352">
    <property type="entry name" value="THIOREDOXIN_2"/>
    <property type="match status" value="1"/>
</dbReference>
<dbReference type="Proteomes" id="UP000677305">
    <property type="component" value="Chromosome"/>
</dbReference>
<keyword evidence="3" id="KW-0812">Transmembrane</keyword>
<dbReference type="Gene3D" id="3.40.30.10">
    <property type="entry name" value="Glutaredoxin"/>
    <property type="match status" value="1"/>
</dbReference>
<dbReference type="RefSeq" id="WP_212692319.1">
    <property type="nucleotide sequence ID" value="NZ_CP058561.1"/>
</dbReference>
<evidence type="ECO:0000256" key="5">
    <source>
        <dbReference type="ARBA" id="ARBA00023284"/>
    </source>
</evidence>
<evidence type="ECO:0000256" key="6">
    <source>
        <dbReference type="SAM" id="MobiDB-lite"/>
    </source>
</evidence>
<dbReference type="GO" id="GO:0030313">
    <property type="term" value="C:cell envelope"/>
    <property type="evidence" value="ECO:0007669"/>
    <property type="project" value="UniProtKB-SubCell"/>
</dbReference>
<dbReference type="InterPro" id="IPR050553">
    <property type="entry name" value="Thioredoxin_ResA/DsbE_sf"/>
</dbReference>
<comment type="subcellular location">
    <subcellularLocation>
        <location evidence="1">Cell envelope</location>
    </subcellularLocation>
</comment>
<dbReference type="SUPFAM" id="SSF52833">
    <property type="entry name" value="Thioredoxin-like"/>
    <property type="match status" value="1"/>
</dbReference>
<evidence type="ECO:0000256" key="2">
    <source>
        <dbReference type="ARBA" id="ARBA00022748"/>
    </source>
</evidence>
<feature type="compositionally biased region" description="Acidic residues" evidence="6">
    <location>
        <begin position="46"/>
        <end position="56"/>
    </location>
</feature>
<proteinExistence type="predicted"/>
<dbReference type="InterPro" id="IPR013766">
    <property type="entry name" value="Thioredoxin_domain"/>
</dbReference>
<dbReference type="GO" id="GO:0016491">
    <property type="term" value="F:oxidoreductase activity"/>
    <property type="evidence" value="ECO:0007669"/>
    <property type="project" value="InterPro"/>
</dbReference>
<keyword evidence="2" id="KW-0201">Cytochrome c-type biogenesis</keyword>
<gene>
    <name evidence="8" type="ORF">HYG85_03595</name>
</gene>
<dbReference type="EMBL" id="CP058561">
    <property type="protein sequence ID" value="QUH28046.1"/>
    <property type="molecule type" value="Genomic_DNA"/>
</dbReference>
<feature type="region of interest" description="Disordered" evidence="6">
    <location>
        <begin position="27"/>
        <end position="56"/>
    </location>
</feature>
<keyword evidence="9" id="KW-1185">Reference proteome</keyword>
<dbReference type="InterPro" id="IPR017937">
    <property type="entry name" value="Thioredoxin_CS"/>
</dbReference>
<dbReference type="PANTHER" id="PTHR42852">
    <property type="entry name" value="THIOL:DISULFIDE INTERCHANGE PROTEIN DSBE"/>
    <property type="match status" value="1"/>
</dbReference>
<feature type="compositionally biased region" description="Basic and acidic residues" evidence="6">
    <location>
        <begin position="27"/>
        <end position="45"/>
    </location>
</feature>
<evidence type="ECO:0000256" key="3">
    <source>
        <dbReference type="ARBA" id="ARBA00022968"/>
    </source>
</evidence>
<organism evidence="8 9">
    <name type="scientific">Vallitalea guaymasensis</name>
    <dbReference type="NCBI Taxonomy" id="1185412"/>
    <lineage>
        <taxon>Bacteria</taxon>
        <taxon>Bacillati</taxon>
        <taxon>Bacillota</taxon>
        <taxon>Clostridia</taxon>
        <taxon>Lachnospirales</taxon>
        <taxon>Vallitaleaceae</taxon>
        <taxon>Vallitalea</taxon>
    </lineage>
</organism>
<dbReference type="InterPro" id="IPR013740">
    <property type="entry name" value="Redoxin"/>
</dbReference>
<evidence type="ECO:0000313" key="8">
    <source>
        <dbReference type="EMBL" id="QUH28046.1"/>
    </source>
</evidence>
<dbReference type="PROSITE" id="PS00194">
    <property type="entry name" value="THIOREDOXIN_1"/>
    <property type="match status" value="1"/>
</dbReference>
<name>A0A8J8SB71_9FIRM</name>
<keyword evidence="5" id="KW-0676">Redox-active center</keyword>
<dbReference type="PANTHER" id="PTHR42852:SF6">
    <property type="entry name" value="THIOL:DISULFIDE INTERCHANGE PROTEIN DSBE"/>
    <property type="match status" value="1"/>
</dbReference>
<dbReference type="GO" id="GO:0017004">
    <property type="term" value="P:cytochrome complex assembly"/>
    <property type="evidence" value="ECO:0007669"/>
    <property type="project" value="UniProtKB-KW"/>
</dbReference>
<evidence type="ECO:0000313" key="9">
    <source>
        <dbReference type="Proteomes" id="UP000677305"/>
    </source>
</evidence>
<feature type="domain" description="Thioredoxin" evidence="7">
    <location>
        <begin position="228"/>
        <end position="373"/>
    </location>
</feature>
<dbReference type="CDD" id="cd02966">
    <property type="entry name" value="TlpA_like_family"/>
    <property type="match status" value="1"/>
</dbReference>
<reference evidence="8 9" key="1">
    <citation type="submission" date="2020-07" db="EMBL/GenBank/DDBJ databases">
        <title>Vallitalea guaymasensis genome.</title>
        <authorList>
            <person name="Postec A."/>
        </authorList>
    </citation>
    <scope>NUCLEOTIDE SEQUENCE [LARGE SCALE GENOMIC DNA]</scope>
    <source>
        <strain evidence="8 9">Ra1766G1</strain>
    </source>
</reference>
<sequence length="373" mass="42893">MMKRIITVLLIACLSISIIGCGKEKDNKKKQDDKIEQQDNSVDEKEQPDDSQEELNPSEEILEGVNPKNFKMQEMGILLTYPKLWHENFDDMMGCVNGGFQLKTESGYNMEIQGSVLWDYNINQKPQNLANVFMVSIDEWNKMIENGKSMKDFLTEENWLLFEHEPNITTHEENDYMYIIVTPDKSKITEKTDEEKQYKNMLVTSEELLKSIEFIEIVTLEERDKRASESFTVVPQFKAKDTNGNDVDNSIFEGKKLTMINVWATTCGACVNEMPELQELYKDMKEKDINVIGIVTDGSEELELTKTIIEKTGVEYTNIVPDDSLNEYLKNLTATPTTIFVNEKGEKVGDIQIGAPRENAKEAYEEEIIKRLK</sequence>
<evidence type="ECO:0000256" key="1">
    <source>
        <dbReference type="ARBA" id="ARBA00004196"/>
    </source>
</evidence>
<protein>
    <submittedName>
        <fullName evidence="8">TlpA family protein disulfide reductase</fullName>
    </submittedName>
</protein>
<dbReference type="AlphaFoldDB" id="A0A8J8SB71"/>
<dbReference type="Pfam" id="PF08534">
    <property type="entry name" value="Redoxin"/>
    <property type="match status" value="1"/>
</dbReference>